<reference evidence="1 2" key="1">
    <citation type="journal article" date="2020" name="New Microbes New Infect">
        <title>Sellimonas caecigallum sp. nov., description and genome sequence of a new member of the Sellimonas genus isolated from the cecum of feral chicken.</title>
        <authorList>
            <person name="Wongkuna S."/>
            <person name="Ghimire S."/>
            <person name="Antony L."/>
            <person name="Chankhamhaengdecha S."/>
            <person name="Janvilisri T."/>
            <person name="Scaria J."/>
        </authorList>
    </citation>
    <scope>NUCLEOTIDE SEQUENCE [LARGE SCALE GENOMIC DNA]</scope>
    <source>
        <strain evidence="1 2">SW451</strain>
    </source>
</reference>
<evidence type="ECO:0000313" key="2">
    <source>
        <dbReference type="Proteomes" id="UP000779049"/>
    </source>
</evidence>
<organism evidence="1 2">
    <name type="scientific">Sellimonas caecigallum</name>
    <dbReference type="NCBI Taxonomy" id="2592333"/>
    <lineage>
        <taxon>Bacteria</taxon>
        <taxon>Bacillati</taxon>
        <taxon>Bacillota</taxon>
        <taxon>Clostridia</taxon>
        <taxon>Lachnospirales</taxon>
        <taxon>Lachnospiraceae</taxon>
        <taxon>Sellimonas</taxon>
    </lineage>
</organism>
<accession>A0ABS7L4W0</accession>
<comment type="caution">
    <text evidence="1">The sequence shown here is derived from an EMBL/GenBank/DDBJ whole genome shotgun (WGS) entry which is preliminary data.</text>
</comment>
<dbReference type="EMBL" id="VIRV01000002">
    <property type="protein sequence ID" value="MBY0758099.1"/>
    <property type="molecule type" value="Genomic_DNA"/>
</dbReference>
<dbReference type="InterPro" id="IPR025449">
    <property type="entry name" value="JetB"/>
</dbReference>
<sequence>MIEYFDLLSEGEQADLTEIIQLFYRQTFLLEHKYDKKTERYQYSKEYRTALKHKEFLKEYFGIAGIELSENVHMGILYIQGETLWGEKLPRLATIYMLVLKLLYDEQMEEASSSMQIVTTLGAVNARAGSFHVLRSMPSPTEMRRAVAFLKKYQVIEPMDVLEELNEDTRMIIYPSVNVVLMGDDIRELLKTFDEEEERGEEAAIQSTIEDLSE</sequence>
<proteinExistence type="predicted"/>
<gene>
    <name evidence="1" type="ORF">FLB61_03115</name>
</gene>
<protein>
    <submittedName>
        <fullName evidence="1">DUF4194 domain-containing protein</fullName>
    </submittedName>
</protein>
<dbReference type="Proteomes" id="UP000779049">
    <property type="component" value="Unassembled WGS sequence"/>
</dbReference>
<evidence type="ECO:0000313" key="1">
    <source>
        <dbReference type="EMBL" id="MBY0758099.1"/>
    </source>
</evidence>
<keyword evidence="2" id="KW-1185">Reference proteome</keyword>
<dbReference type="Pfam" id="PF13835">
    <property type="entry name" value="DUF4194"/>
    <property type="match status" value="1"/>
</dbReference>
<dbReference type="RefSeq" id="WP_221919378.1">
    <property type="nucleotide sequence ID" value="NZ_CP173660.1"/>
</dbReference>
<name>A0ABS7L4W0_9FIRM</name>